<dbReference type="GO" id="GO:0005654">
    <property type="term" value="C:nucleoplasm"/>
    <property type="evidence" value="ECO:0007669"/>
    <property type="project" value="TreeGrafter"/>
</dbReference>
<dbReference type="EMBL" id="JALJOV010000039">
    <property type="protein sequence ID" value="KAK9868218.1"/>
    <property type="molecule type" value="Genomic_DNA"/>
</dbReference>
<dbReference type="InterPro" id="IPR009057">
    <property type="entry name" value="Homeodomain-like_sf"/>
</dbReference>
<dbReference type="SMART" id="SM01135">
    <property type="entry name" value="DIRP"/>
    <property type="match status" value="1"/>
</dbReference>
<comment type="subcellular location">
    <subcellularLocation>
        <location evidence="1">Nucleus</location>
    </subcellularLocation>
</comment>
<keyword evidence="2" id="KW-0539">Nucleus</keyword>
<dbReference type="GO" id="GO:0006351">
    <property type="term" value="P:DNA-templated transcription"/>
    <property type="evidence" value="ECO:0007669"/>
    <property type="project" value="InterPro"/>
</dbReference>
<feature type="domain" description="DIRP" evidence="4">
    <location>
        <begin position="501"/>
        <end position="599"/>
    </location>
</feature>
<dbReference type="InterPro" id="IPR033471">
    <property type="entry name" value="DIRP"/>
</dbReference>
<feature type="compositionally biased region" description="Polar residues" evidence="3">
    <location>
        <begin position="12"/>
        <end position="29"/>
    </location>
</feature>
<feature type="region of interest" description="Disordered" evidence="3">
    <location>
        <begin position="92"/>
        <end position="385"/>
    </location>
</feature>
<dbReference type="GO" id="GO:0003677">
    <property type="term" value="F:DNA binding"/>
    <property type="evidence" value="ECO:0007669"/>
    <property type="project" value="TreeGrafter"/>
</dbReference>
<dbReference type="GO" id="GO:0017053">
    <property type="term" value="C:transcription repressor complex"/>
    <property type="evidence" value="ECO:0007669"/>
    <property type="project" value="InterPro"/>
</dbReference>
<evidence type="ECO:0000259" key="4">
    <source>
        <dbReference type="SMART" id="SM01135"/>
    </source>
</evidence>
<feature type="compositionally biased region" description="Acidic residues" evidence="3">
    <location>
        <begin position="348"/>
        <end position="359"/>
    </location>
</feature>
<feature type="compositionally biased region" description="Polar residues" evidence="3">
    <location>
        <begin position="825"/>
        <end position="844"/>
    </location>
</feature>
<evidence type="ECO:0000256" key="3">
    <source>
        <dbReference type="SAM" id="MobiDB-lite"/>
    </source>
</evidence>
<reference evidence="5 6" key="1">
    <citation type="journal article" date="2024" name="Nat. Commun.">
        <title>Phylogenomics reveals the evolutionary origins of lichenization in chlorophyte algae.</title>
        <authorList>
            <person name="Puginier C."/>
            <person name="Libourel C."/>
            <person name="Otte J."/>
            <person name="Skaloud P."/>
            <person name="Haon M."/>
            <person name="Grisel S."/>
            <person name="Petersen M."/>
            <person name="Berrin J.G."/>
            <person name="Delaux P.M."/>
            <person name="Dal Grande F."/>
            <person name="Keller J."/>
        </authorList>
    </citation>
    <scope>NUCLEOTIDE SEQUENCE [LARGE SCALE GENOMIC DNA]</scope>
    <source>
        <strain evidence="5 6">SAG 2523</strain>
    </source>
</reference>
<feature type="compositionally biased region" description="Basic and acidic residues" evidence="3">
    <location>
        <begin position="292"/>
        <end position="302"/>
    </location>
</feature>
<gene>
    <name evidence="5" type="ORF">WJX84_002502</name>
</gene>
<proteinExistence type="predicted"/>
<dbReference type="Proteomes" id="UP001485043">
    <property type="component" value="Unassembled WGS sequence"/>
</dbReference>
<feature type="compositionally biased region" description="Low complexity" evidence="3">
    <location>
        <begin position="845"/>
        <end position="859"/>
    </location>
</feature>
<feature type="compositionally biased region" description="Basic and acidic residues" evidence="3">
    <location>
        <begin position="166"/>
        <end position="181"/>
    </location>
</feature>
<feature type="compositionally biased region" description="Polar residues" evidence="3">
    <location>
        <begin position="314"/>
        <end position="325"/>
    </location>
</feature>
<feature type="region of interest" description="Disordered" evidence="3">
    <location>
        <begin position="1066"/>
        <end position="1086"/>
    </location>
</feature>
<feature type="region of interest" description="Disordered" evidence="3">
    <location>
        <begin position="943"/>
        <end position="1039"/>
    </location>
</feature>
<dbReference type="AlphaFoldDB" id="A0AAW1THA5"/>
<evidence type="ECO:0000313" key="6">
    <source>
        <dbReference type="Proteomes" id="UP001485043"/>
    </source>
</evidence>
<feature type="region of interest" description="Disordered" evidence="3">
    <location>
        <begin position="825"/>
        <end position="859"/>
    </location>
</feature>
<evidence type="ECO:0000256" key="2">
    <source>
        <dbReference type="ARBA" id="ARBA00023242"/>
    </source>
</evidence>
<feature type="region of interest" description="Disordered" evidence="3">
    <location>
        <begin position="1"/>
        <end position="30"/>
    </location>
</feature>
<dbReference type="Pfam" id="PF06584">
    <property type="entry name" value="DIRP"/>
    <property type="match status" value="1"/>
</dbReference>
<comment type="caution">
    <text evidence="5">The sequence shown here is derived from an EMBL/GenBank/DDBJ whole genome shotgun (WGS) entry which is preliminary data.</text>
</comment>
<dbReference type="GO" id="GO:0051726">
    <property type="term" value="P:regulation of cell cycle"/>
    <property type="evidence" value="ECO:0007669"/>
    <property type="project" value="TreeGrafter"/>
</dbReference>
<dbReference type="PANTHER" id="PTHR21689:SF2">
    <property type="entry name" value="PROTEIN LIN-9 HOMOLOG"/>
    <property type="match status" value="1"/>
</dbReference>
<dbReference type="GO" id="GO:0006357">
    <property type="term" value="P:regulation of transcription by RNA polymerase II"/>
    <property type="evidence" value="ECO:0007669"/>
    <property type="project" value="TreeGrafter"/>
</dbReference>
<accession>A0AAW1THA5</accession>
<sequence>MGASLDRPASGRSAQKPQSPLEPSSSSGWTEEEAKRFYGAFHRAGRSWLKVAKAVGKSKAPEACESLFNKHQVYLSLAHEHQNETAFAAMAATQHDQEVKRTSSCDTLSEDDAGNGSVLSASNSQRKAGDRRGSRQRRASNRLQFGEDFVTDGLASSRPSTSSRGKAMDKPLHDGADEARGADALMTLAALAASSEERAPSEPISEEQPPVSRKKRAREPAMASPDRSVRRKLLPPTPRADPLRSPGQRMRHATAASRATTPRSETFADVDASDTPRTSRRPVRQAAVRPRARYDPSEEGAQRRTPNKPPHPSRMTNRAMAQSRSAAPGDGLDHFAPDGSGDQVMMDTPDDLMQEDQDAEGLGRGPLNWHGDEPGMPSGSEGAGSQGFGDIDDEGTPSWQRAILEDGDVMPMPRQRRRKAAPEKAPPMMSPIKSLFGRRVGSSSFGSATSIFQSIHQANAGSAGLTTEPARDPMEPMRESEVRLRRMLGPRARRWALYEFFCSALDRPWLMRSELQEFLHHLGLPFTRLLRPEWALLRSALGQPRRLSLAFLRQERAKLEAYREAVRAKYEEVGLGNETPADLPKPLWVGQAVTARHPITRQIHEGSVLTVNPNHYRVQFFRRELGTEIVKDVDVMPVDPTDNLPPALLAMQPTLVLNGRSLINGLPRRRRPGRIGLWEDPGPARGPAAGRAQQEARAAAAAAAKAAGHHREADVQALVEVTGALERKEALMAQVRQMSDEAGSGKHIDGNGGHSEDFQQAYARAVLELRKVNELLEHSLIRMQGRHSPEAEQILRALHPGLASTEQESVPVPGTRDDGLVANLLTSSFPGPSSSHMGQVTPNASPSRTLRPPLPSSTPQQLLTGPFGGISMASPISSLPPRAMTPLLGGQATSGGLADKRPVIHPLLQQLQAGSADAVEFGDLFQKACALVGDMQSKLTELEVSASSDVEDPSESRRSDEQLEDLQPSPDGQEVMNGPADADGGPASSEAGAQLASGAQDDAPTELKQEAAEEAATDEPKRPATVQLPPLGLRPGGKQDKRLRELLGGCIATLLALQYNLGPSRASGSMPFPPKTEDGAPAEPVSQPSMQLLTDAVEKLSPVHPSNQGPFAAIQATMAALRTAVAAP</sequence>
<feature type="compositionally biased region" description="Low complexity" evidence="3">
    <location>
        <begin position="253"/>
        <end position="265"/>
    </location>
</feature>
<dbReference type="PANTHER" id="PTHR21689">
    <property type="entry name" value="LIN-9"/>
    <property type="match status" value="1"/>
</dbReference>
<organism evidence="5 6">
    <name type="scientific">Apatococcus fuscideae</name>
    <dbReference type="NCBI Taxonomy" id="2026836"/>
    <lineage>
        <taxon>Eukaryota</taxon>
        <taxon>Viridiplantae</taxon>
        <taxon>Chlorophyta</taxon>
        <taxon>core chlorophytes</taxon>
        <taxon>Trebouxiophyceae</taxon>
        <taxon>Chlorellales</taxon>
        <taxon>Chlorellaceae</taxon>
        <taxon>Apatococcus</taxon>
    </lineage>
</organism>
<evidence type="ECO:0000256" key="1">
    <source>
        <dbReference type="ARBA" id="ARBA00004123"/>
    </source>
</evidence>
<name>A0AAW1THA5_9CHLO</name>
<dbReference type="InterPro" id="IPR010561">
    <property type="entry name" value="LIN-9/ALY1"/>
</dbReference>
<evidence type="ECO:0000313" key="5">
    <source>
        <dbReference type="EMBL" id="KAK9868218.1"/>
    </source>
</evidence>
<protein>
    <recommendedName>
        <fullName evidence="4">DIRP domain-containing protein</fullName>
    </recommendedName>
</protein>
<keyword evidence="6" id="KW-1185">Reference proteome</keyword>
<dbReference type="SUPFAM" id="SSF46689">
    <property type="entry name" value="Homeodomain-like"/>
    <property type="match status" value="1"/>
</dbReference>